<dbReference type="RefSeq" id="WP_006823111.1">
    <property type="nucleotide sequence ID" value="NZ_CAFW01000083.1"/>
</dbReference>
<proteinExistence type="predicted"/>
<evidence type="ECO:0000313" key="2">
    <source>
        <dbReference type="Proteomes" id="UP000004840"/>
    </source>
</evidence>
<name>G7HZP2_9CORY</name>
<sequence>MSSKSRHRKPSVDFIAKAQQFSQVEERLASAEHSLFEIERNLDSSPPPRMFFELGIRPSELDWISTELGEGIKSCRKRGHDETKLLNRFSRLTVAALVNAGHNTSRDNSFWPVFWEQIDVPKSPELAAFIRSKLRTWMKVFQLEVFDNISLGNAEYVMRITLHVGIPSSEMKELVMDSKTLLVDDDDPTDGDREGKLLVKRYAAQGSPRTLSRFSTHKPDLATYMFARVVEYVHYSQVVEDWYTTKEFEGTNGLPESTFNDLRQFLHQGELTASPSRRTQQKVSEEQPHLKLDPDAGKVVLVLPAVPDEGDNLSWIIDAGHDTFHIEPRFENSHRQFRREEVVLTTPTRQIHVTKSTTGETYSLRFMGADFPVAFFGPDFSFCDDQQLISRNSLFALAPVNTKFTSADGPDNNLVGEELQFITWRDWRVYTLENLLEVRAVAIQIQDSKGDVSRSTTRGIRSSGTRGPEWNDQVETVTDALGSDMGRIYSESPRITLPQDDAQWDLRISYLSLLGEKSLVLEYEDLQEFAGEEFSIFDDSFGEPWVGRFLIELIKDGLVVDQKSFNIAEGLKINVSYASADSFRYPDINLASNRYGKVYFEAMSNFEKPIHVPFTGTKAIGDTEESELFVVSSPEGYELEVQLVPKLLRFSIDRTDIPHSWNTFPCIIPSRYVDDSGQVKIQFPRRVEGAVVLLVADSRARNKLVKIPMQARRNRHLFAVPVSELKSAFGAEVHSLTLSVGWYNQTVRELWTSQKKSRQTSNGADSFAQFEKAYNSFLLSPSASNSTIMQLSSSVFSGTAGIKDSTVSLYGSTLGKSTLRGHLWPITAANAKPQTISFDANEQATLPESLIGAGPLALEITAQDRSYQNHIPTIPTGRAIIINQPGYFIEPMDDGSGNLWGLSYKLSGISTAPTASPSEFVDLWERLAPLRNIDFRSHASRIVLENLEKFCQRSFDQDPRAILEALGRSNVRVELQIGLSIRFGLFHHIFRNQQDTLDEFHPVPWVGVLGEMNDLVALSYSGHSTRRSVEFSDSLQFVQETGGEPLSEILGGSYATEQEFVERVLGDVSYCIMLEDYSQTISGLSDINSERLLTDEVAIRLGWAELLRNREEIEKIHGLKYLKDLAIKLIPNIEQPEVHSYATRLSRFAEEHSDPHTNLWTWVPTISVVLSHVSRCHAHGVSGAFERFYKLESGTLRRWAAIAALCPTMTTNDLLREEARQLTVSNGPLPEIQSASRQ</sequence>
<accession>G7HZP2</accession>
<gene>
    <name evidence="1" type="ORF">CCAS_10815</name>
</gene>
<evidence type="ECO:0000313" key="1">
    <source>
        <dbReference type="EMBL" id="CCE55657.1"/>
    </source>
</evidence>
<dbReference type="Proteomes" id="UP000004840">
    <property type="component" value="Unassembled WGS sequence"/>
</dbReference>
<organism evidence="1 2">
    <name type="scientific">Corynebacterium casei UCMA 3821</name>
    <dbReference type="NCBI Taxonomy" id="1110505"/>
    <lineage>
        <taxon>Bacteria</taxon>
        <taxon>Bacillati</taxon>
        <taxon>Actinomycetota</taxon>
        <taxon>Actinomycetes</taxon>
        <taxon>Mycobacteriales</taxon>
        <taxon>Corynebacteriaceae</taxon>
        <taxon>Corynebacterium</taxon>
    </lineage>
</organism>
<reference evidence="1 2" key="1">
    <citation type="journal article" date="2012" name="J. Bacteriol.">
        <title>Genome Sequence of Corynebacterium casei UCMA 3821, Isolated from a Smear-Ripened Cheese.</title>
        <authorList>
            <person name="Monnet C."/>
            <person name="Loux V."/>
            <person name="Bento P."/>
            <person name="Gibrat J.F."/>
            <person name="Straub C."/>
            <person name="Bonnarme P."/>
            <person name="Landaud S."/>
            <person name="Irlinger F."/>
        </authorList>
    </citation>
    <scope>NUCLEOTIDE SEQUENCE [LARGE SCALE GENOMIC DNA]</scope>
    <source>
        <strain evidence="1 2">UCMA 3821</strain>
    </source>
</reference>
<dbReference type="AlphaFoldDB" id="G7HZP2"/>
<comment type="caution">
    <text evidence="1">The sequence shown here is derived from an EMBL/GenBank/DDBJ whole genome shotgun (WGS) entry which is preliminary data.</text>
</comment>
<dbReference type="EMBL" id="CAFW01000083">
    <property type="protein sequence ID" value="CCE55657.1"/>
    <property type="molecule type" value="Genomic_DNA"/>
</dbReference>
<protein>
    <submittedName>
        <fullName evidence="1">Uncharacterized protein</fullName>
    </submittedName>
</protein>